<proteinExistence type="predicted"/>
<sequence length="312" mass="32451">MPGDGPEFSPPGEDPAPHRPDPDPAGRHAISTDFPDLTGPATEDPAPAAPRQSGVPRYAAFDLDGTLLDAEGRIPRATVAGIARLRGRGLLPVLVTGRSLPSFRRWRDADRVLDLCHPEVLLEEGDLVYDRGQDRHRAVAALPADAVARVRRACADVVASCDGRLLASTRRAAVAYAVAHGVPRDAIGIGPPTGPSTRLMVFGEKPPEPPGTEGRALRGFGATLLTAAGRGKAVGLAALLTDRFGERDGLSRVVAFGDGDNDAGLLAGARLGIAVQGSSPAARAAADLCLDRPLEEYLATTDLAGPDPTDRS</sequence>
<reference evidence="3" key="1">
    <citation type="submission" date="2023-07" db="EMBL/GenBank/DDBJ databases">
        <title>30 novel species of actinomycetes from the DSMZ collection.</title>
        <authorList>
            <person name="Nouioui I."/>
        </authorList>
    </citation>
    <scope>NUCLEOTIDE SEQUENCE [LARGE SCALE GENOMIC DNA]</scope>
    <source>
        <strain evidence="3">DSM 41981</strain>
    </source>
</reference>
<name>A0ABD5EQV5_9ACTN</name>
<gene>
    <name evidence="2" type="ORF">RM877_17220</name>
</gene>
<dbReference type="EC" id="3.1.3.-" evidence="2"/>
<dbReference type="PANTHER" id="PTHR10000:SF8">
    <property type="entry name" value="HAD SUPERFAMILY HYDROLASE-LIKE, TYPE 3"/>
    <property type="match status" value="1"/>
</dbReference>
<organism evidence="2 3">
    <name type="scientific">Streptomyces doudnae</name>
    <dbReference type="NCBI Taxonomy" id="3075536"/>
    <lineage>
        <taxon>Bacteria</taxon>
        <taxon>Bacillati</taxon>
        <taxon>Actinomycetota</taxon>
        <taxon>Actinomycetes</taxon>
        <taxon>Kitasatosporales</taxon>
        <taxon>Streptomycetaceae</taxon>
        <taxon>Streptomyces</taxon>
    </lineage>
</organism>
<evidence type="ECO:0000313" key="3">
    <source>
        <dbReference type="Proteomes" id="UP001183535"/>
    </source>
</evidence>
<dbReference type="PANTHER" id="PTHR10000">
    <property type="entry name" value="PHOSPHOSERINE PHOSPHATASE"/>
    <property type="match status" value="1"/>
</dbReference>
<dbReference type="EMBL" id="JAVRES010000007">
    <property type="protein sequence ID" value="MDT0436424.1"/>
    <property type="molecule type" value="Genomic_DNA"/>
</dbReference>
<accession>A0ABD5EQV5</accession>
<feature type="region of interest" description="Disordered" evidence="1">
    <location>
        <begin position="1"/>
        <end position="54"/>
    </location>
</feature>
<dbReference type="Proteomes" id="UP001183535">
    <property type="component" value="Unassembled WGS sequence"/>
</dbReference>
<dbReference type="RefSeq" id="WP_107461448.1">
    <property type="nucleotide sequence ID" value="NZ_JAVRES010000007.1"/>
</dbReference>
<keyword evidence="2" id="KW-0378">Hydrolase</keyword>
<dbReference type="InterPro" id="IPR023214">
    <property type="entry name" value="HAD_sf"/>
</dbReference>
<feature type="compositionally biased region" description="Basic and acidic residues" evidence="1">
    <location>
        <begin position="15"/>
        <end position="26"/>
    </location>
</feature>
<dbReference type="AlphaFoldDB" id="A0ABD5EQV5"/>
<evidence type="ECO:0000313" key="2">
    <source>
        <dbReference type="EMBL" id="MDT0436424.1"/>
    </source>
</evidence>
<keyword evidence="3" id="KW-1185">Reference proteome</keyword>
<dbReference type="Gene3D" id="3.40.50.1000">
    <property type="entry name" value="HAD superfamily/HAD-like"/>
    <property type="match status" value="2"/>
</dbReference>
<dbReference type="SUPFAM" id="SSF56784">
    <property type="entry name" value="HAD-like"/>
    <property type="match status" value="1"/>
</dbReference>
<dbReference type="GO" id="GO:0016791">
    <property type="term" value="F:phosphatase activity"/>
    <property type="evidence" value="ECO:0007669"/>
    <property type="project" value="UniProtKB-ARBA"/>
</dbReference>
<dbReference type="InterPro" id="IPR036412">
    <property type="entry name" value="HAD-like_sf"/>
</dbReference>
<dbReference type="Gene3D" id="3.30.1240.10">
    <property type="match status" value="1"/>
</dbReference>
<comment type="caution">
    <text evidence="2">The sequence shown here is derived from an EMBL/GenBank/DDBJ whole genome shotgun (WGS) entry which is preliminary data.</text>
</comment>
<protein>
    <submittedName>
        <fullName evidence="2">HAD family hydrolase</fullName>
        <ecNumber evidence="2">3.1.3.-</ecNumber>
    </submittedName>
</protein>
<evidence type="ECO:0000256" key="1">
    <source>
        <dbReference type="SAM" id="MobiDB-lite"/>
    </source>
</evidence>
<dbReference type="Pfam" id="PF08282">
    <property type="entry name" value="Hydrolase_3"/>
    <property type="match status" value="2"/>
</dbReference>